<evidence type="ECO:0000313" key="1">
    <source>
        <dbReference type="EMBL" id="CEG15228.1"/>
    </source>
</evidence>
<dbReference type="EMBL" id="CCXZ01000086">
    <property type="protein sequence ID" value="CEG15228.1"/>
    <property type="molecule type" value="Genomic_DNA"/>
</dbReference>
<organism evidence="1 2">
    <name type="scientific">Xanthomonas citri pv. citri</name>
    <dbReference type="NCBI Taxonomy" id="611301"/>
    <lineage>
        <taxon>Bacteria</taxon>
        <taxon>Pseudomonadati</taxon>
        <taxon>Pseudomonadota</taxon>
        <taxon>Gammaproteobacteria</taxon>
        <taxon>Lysobacterales</taxon>
        <taxon>Lysobacteraceae</taxon>
        <taxon>Xanthomonas</taxon>
    </lineage>
</organism>
<sequence length="68" mass="7434">MTTLTDVMKALREVIVMNERVTTLAGLVDKLASESVETRERLVRVETVLELAFKAAPNRGPLLPPGGE</sequence>
<dbReference type="RefSeq" id="WP_003491323.1">
    <property type="nucleotide sequence ID" value="NZ_CAVLIB010000032.1"/>
</dbReference>
<proteinExistence type="predicted"/>
<comment type="caution">
    <text evidence="1">The sequence shown here is derived from an EMBL/GenBank/DDBJ whole genome shotgun (WGS) entry which is preliminary data.</text>
</comment>
<gene>
    <name evidence="1" type="ORF">XAC3562_1760027</name>
</gene>
<dbReference type="AlphaFoldDB" id="A0A0U4YIY2"/>
<reference evidence="1 2" key="1">
    <citation type="submission" date="2014-09" db="EMBL/GenBank/DDBJ databases">
        <authorList>
            <person name="Regsiter A."/>
        </authorList>
    </citation>
    <scope>NUCLEOTIDE SEQUENCE [LARGE SCALE GENOMIC DNA]</scope>
</reference>
<keyword evidence="2" id="KW-1185">Reference proteome</keyword>
<name>A0A0U4YIY2_XANCI</name>
<evidence type="ECO:0000313" key="2">
    <source>
        <dbReference type="Proteomes" id="UP000052230"/>
    </source>
</evidence>
<accession>A0A0U4YIY2</accession>
<dbReference type="Proteomes" id="UP000052230">
    <property type="component" value="Unassembled WGS sequence"/>
</dbReference>
<protein>
    <submittedName>
        <fullName evidence="1">Uncharacterized protein</fullName>
    </submittedName>
</protein>